<feature type="transmembrane region" description="Helical" evidence="6">
    <location>
        <begin position="287"/>
        <end position="308"/>
    </location>
</feature>
<dbReference type="InterPro" id="IPR050586">
    <property type="entry name" value="CPA3_Na-H_Antiporter_D"/>
</dbReference>
<dbReference type="EMBL" id="CP091871">
    <property type="protein sequence ID" value="WEU40043.1"/>
    <property type="molecule type" value="Genomic_DNA"/>
</dbReference>
<keyword evidence="4 6" id="KW-1133">Transmembrane helix</keyword>
<feature type="transmembrane region" description="Helical" evidence="6">
    <location>
        <begin position="471"/>
        <end position="492"/>
    </location>
</feature>
<feature type="transmembrane region" description="Helical" evidence="6">
    <location>
        <begin position="430"/>
        <end position="450"/>
    </location>
</feature>
<dbReference type="PANTHER" id="PTHR42703:SF1">
    <property type="entry name" value="NA(+)_H(+) ANTIPORTER SUBUNIT D1"/>
    <property type="match status" value="1"/>
</dbReference>
<feature type="transmembrane region" description="Helical" evidence="6">
    <location>
        <begin position="220"/>
        <end position="245"/>
    </location>
</feature>
<evidence type="ECO:0000259" key="7">
    <source>
        <dbReference type="Pfam" id="PF00361"/>
    </source>
</evidence>
<reference evidence="9" key="2">
    <citation type="journal article" date="2022" name="Nat. Microbiol.">
        <title>A closed Candidatus Odinarchaeum chromosome exposes Asgard archaeal viruses.</title>
        <authorList>
            <person name="Tamarit D."/>
            <person name="Caceres E.F."/>
            <person name="Krupovic M."/>
            <person name="Nijland R."/>
            <person name="Eme L."/>
            <person name="Robinson N.P."/>
            <person name="Ettema T.J.G."/>
        </authorList>
    </citation>
    <scope>NUCLEOTIDE SEQUENCE</scope>
    <source>
        <strain evidence="9">LCB_4</strain>
    </source>
</reference>
<comment type="subcellular location">
    <subcellularLocation>
        <location evidence="1">Cell membrane</location>
        <topology evidence="1">Multi-pass membrane protein</topology>
    </subcellularLocation>
</comment>
<evidence type="ECO:0000313" key="10">
    <source>
        <dbReference type="Proteomes" id="UP000186851"/>
    </source>
</evidence>
<dbReference type="PANTHER" id="PTHR42703">
    <property type="entry name" value="NADH DEHYDROGENASE"/>
    <property type="match status" value="1"/>
</dbReference>
<dbReference type="InterPro" id="IPR001750">
    <property type="entry name" value="ND/Mrp_TM"/>
</dbReference>
<evidence type="ECO:0000256" key="5">
    <source>
        <dbReference type="ARBA" id="ARBA00023136"/>
    </source>
</evidence>
<evidence type="ECO:0000256" key="6">
    <source>
        <dbReference type="SAM" id="Phobius"/>
    </source>
</evidence>
<sequence>MLDLTVLVWLLPIILPLIGAVLIPLVHLLFSKLKAERATDFFAAFMLAITLWSVINVYLMLTNPAITPTGVKTILIFGSPTIGGTGFEIDIFGWFMSVVFASMGFIVSIYSIKYMDKDNGLDKYYVLLQTLVAGMVGVVYAADLFTLFVFWEIMALSGYSLVSFRKNKWEPVEAGYKYLIMSAFGSTLVLFSISYLYGLTGTLNIAYLGSIISTATPTPLLYLLIGMLVAGFGVTASIVPFHSWLPDAHPAAPSGISAMLSGVVIKTGVYAILRIGTIIFAPSIWNFGVIVAGFAVVTMFVGNIMALLQTDFKRLLAFSSIANIGYIIAGLAIVFIGVDATAQTVALTGSLFHLLNHAMAKGLLFLVSGAFLYQVHTRDLNLLKGIGRKMPVTAFCMILGVLSLMGVPPLPGFFSKFMIIWGQAATGNAAAITLAALTLVNSALSVAYYLKIISVTVFSEPSEKVEAVKESHPGMLIPIAILAVSIFILGVWSTPIVDLLQQVAASLLNPASYIGAVVP</sequence>
<organism evidence="9 10">
    <name type="scientific">Odinarchaeota yellowstonii (strain LCB_4)</name>
    <dbReference type="NCBI Taxonomy" id="1841599"/>
    <lineage>
        <taxon>Archaea</taxon>
        <taxon>Promethearchaeati</taxon>
        <taxon>Candidatus Odinarchaeota</taxon>
        <taxon>Candidatus Odinarchaeia</taxon>
        <taxon>Candidatus Odinarchaeales</taxon>
        <taxon>Candidatus Odinarchaeaceae</taxon>
        <taxon>Candidatus Odinarchaeum</taxon>
    </lineage>
</organism>
<feature type="transmembrane region" description="Helical" evidence="6">
    <location>
        <begin position="315"/>
        <end position="338"/>
    </location>
</feature>
<dbReference type="InterPro" id="IPR001516">
    <property type="entry name" value="Proton_antipo_N"/>
</dbReference>
<evidence type="ECO:0000256" key="4">
    <source>
        <dbReference type="ARBA" id="ARBA00022989"/>
    </source>
</evidence>
<evidence type="ECO:0000256" key="1">
    <source>
        <dbReference type="ARBA" id="ARBA00004651"/>
    </source>
</evidence>
<name>A0AAF0IAI4_ODILC</name>
<feature type="transmembrane region" description="Helical" evidence="6">
    <location>
        <begin position="350"/>
        <end position="372"/>
    </location>
</feature>
<keyword evidence="2" id="KW-1003">Cell membrane</keyword>
<dbReference type="PRINTS" id="PR01434">
    <property type="entry name" value="NADHDHGNASE5"/>
</dbReference>
<dbReference type="AlphaFoldDB" id="A0AAF0IAI4"/>
<protein>
    <submittedName>
        <fullName evidence="9">Cation:proton antiporter</fullName>
    </submittedName>
</protein>
<dbReference type="KEGG" id="oyw:OdinLCB4_006110"/>
<feature type="transmembrane region" description="Helical" evidence="6">
    <location>
        <begin position="91"/>
        <end position="112"/>
    </location>
</feature>
<reference evidence="9" key="1">
    <citation type="journal article" date="2017" name="Nature">
        <title>Asgard archaea illuminate the origin of eukaryotic cellular complexity.</title>
        <authorList>
            <person name="Zaremba-Niedzwiedzka K."/>
            <person name="Caceres E.F."/>
            <person name="Saw J.H."/>
            <person name="Backstrom D."/>
            <person name="Juzokaite L."/>
            <person name="Vancaester E."/>
            <person name="Seitz K.W."/>
            <person name="Anantharaman K."/>
            <person name="Starnawski P."/>
            <person name="Kjeldsen K.U."/>
            <person name="Scott M.B."/>
            <person name="Nunoura T."/>
            <person name="Banfield J.F."/>
            <person name="Schramm A."/>
            <person name="Baker B.J."/>
            <person name="Spang A."/>
            <person name="Ettema T.J.G."/>
        </authorList>
    </citation>
    <scope>NUCLEOTIDE SEQUENCE</scope>
    <source>
        <strain evidence="9">LCB_4</strain>
    </source>
</reference>
<dbReference type="Pfam" id="PF00361">
    <property type="entry name" value="Proton_antipo_M"/>
    <property type="match status" value="1"/>
</dbReference>
<feature type="transmembrane region" description="Helical" evidence="6">
    <location>
        <begin position="257"/>
        <end position="281"/>
    </location>
</feature>
<feature type="domain" description="NADH:quinone oxidoreductase/Mrp antiporter transmembrane" evidence="7">
    <location>
        <begin position="141"/>
        <end position="434"/>
    </location>
</feature>
<dbReference type="Pfam" id="PF00662">
    <property type="entry name" value="Proton_antipo_N"/>
    <property type="match status" value="1"/>
</dbReference>
<gene>
    <name evidence="9" type="ORF">OdinLCB4_006110</name>
</gene>
<feature type="transmembrane region" description="Helical" evidence="6">
    <location>
        <begin position="6"/>
        <end position="29"/>
    </location>
</feature>
<dbReference type="Proteomes" id="UP000186851">
    <property type="component" value="Chromosome"/>
</dbReference>
<keyword evidence="3 6" id="KW-0812">Transmembrane</keyword>
<evidence type="ECO:0000256" key="3">
    <source>
        <dbReference type="ARBA" id="ARBA00022692"/>
    </source>
</evidence>
<evidence type="ECO:0000259" key="8">
    <source>
        <dbReference type="Pfam" id="PF00662"/>
    </source>
</evidence>
<accession>A0AAF0IAI4</accession>
<keyword evidence="5 6" id="KW-0472">Membrane</keyword>
<evidence type="ECO:0000313" key="9">
    <source>
        <dbReference type="EMBL" id="WEU40043.1"/>
    </source>
</evidence>
<proteinExistence type="predicted"/>
<feature type="transmembrane region" description="Helical" evidence="6">
    <location>
        <begin position="124"/>
        <end position="142"/>
    </location>
</feature>
<feature type="domain" description="NADH-Ubiquinone oxidoreductase (complex I) chain 5 N-terminal" evidence="8">
    <location>
        <begin position="86"/>
        <end position="125"/>
    </location>
</feature>
<dbReference type="GO" id="GO:0005886">
    <property type="term" value="C:plasma membrane"/>
    <property type="evidence" value="ECO:0007669"/>
    <property type="project" value="UniProtKB-SubCell"/>
</dbReference>
<evidence type="ECO:0000256" key="2">
    <source>
        <dbReference type="ARBA" id="ARBA00022475"/>
    </source>
</evidence>
<feature type="transmembrane region" description="Helical" evidence="6">
    <location>
        <begin position="176"/>
        <end position="200"/>
    </location>
</feature>
<feature type="transmembrane region" description="Helical" evidence="6">
    <location>
        <begin position="392"/>
        <end position="410"/>
    </location>
</feature>
<feature type="transmembrane region" description="Helical" evidence="6">
    <location>
        <begin position="41"/>
        <end position="61"/>
    </location>
</feature>